<protein>
    <submittedName>
        <fullName evidence="2">Uncharacterized protein</fullName>
    </submittedName>
</protein>
<name>G9ERQ9_9GAMM</name>
<dbReference type="EMBL" id="JH413836">
    <property type="protein sequence ID" value="EHL30072.1"/>
    <property type="molecule type" value="Genomic_DNA"/>
</dbReference>
<reference evidence="2 3" key="1">
    <citation type="journal article" date="2011" name="BMC Genomics">
        <title>Insight into cross-talk between intra-amoebal pathogens.</title>
        <authorList>
            <person name="Gimenez G."/>
            <person name="Bertelli C."/>
            <person name="Moliner C."/>
            <person name="Robert C."/>
            <person name="Raoult D."/>
            <person name="Fournier P.E."/>
            <person name="Greub G."/>
        </authorList>
    </citation>
    <scope>NUCLEOTIDE SEQUENCE [LARGE SCALE GENOMIC DNA]</scope>
    <source>
        <strain evidence="2 3">LLAP12</strain>
    </source>
</reference>
<feature type="region of interest" description="Disordered" evidence="1">
    <location>
        <begin position="279"/>
        <end position="299"/>
    </location>
</feature>
<sequence length="299" mass="33992">MILLGVIQKLYAKFSARENDSIELKEFAQFIFGLVIIYNKVNNDEFILPNTAFLVFFKNPSIRNSLALDAEIQKSIRELKSGARTFASKNSEQSFSVNIQALIIVFNQIEAKVWNELDYELEVDLQKLLELFHSTQNPELLISFCTQMTHLHKRSDIFDAFAEGVLRLYSECALTGKMPEQLPEEFSLSTLVAHRVHQMKTVTATRNRSCDEELVITSFSMAQDVNEPSPRKKARQESIDNPPSRRDGFFASTNTSSGQDQEKPALTAREQLRNRLIGRIAEKNSKTSLQSSIQHSSIP</sequence>
<keyword evidence="3" id="KW-1185">Reference proteome</keyword>
<feature type="compositionally biased region" description="Basic and acidic residues" evidence="1">
    <location>
        <begin position="235"/>
        <end position="248"/>
    </location>
</feature>
<organism evidence="2 3">
    <name type="scientific">Legionella drancourtii LLAP12</name>
    <dbReference type="NCBI Taxonomy" id="658187"/>
    <lineage>
        <taxon>Bacteria</taxon>
        <taxon>Pseudomonadati</taxon>
        <taxon>Pseudomonadota</taxon>
        <taxon>Gammaproteobacteria</taxon>
        <taxon>Legionellales</taxon>
        <taxon>Legionellaceae</taxon>
        <taxon>Legionella</taxon>
    </lineage>
</organism>
<feature type="compositionally biased region" description="Polar residues" evidence="1">
    <location>
        <begin position="286"/>
        <end position="299"/>
    </location>
</feature>
<dbReference type="InParanoid" id="G9ERQ9"/>
<dbReference type="Proteomes" id="UP000002770">
    <property type="component" value="Unassembled WGS sequence"/>
</dbReference>
<evidence type="ECO:0000313" key="3">
    <source>
        <dbReference type="Proteomes" id="UP000002770"/>
    </source>
</evidence>
<dbReference type="STRING" id="658187.LDG_7977"/>
<proteinExistence type="predicted"/>
<evidence type="ECO:0000313" key="2">
    <source>
        <dbReference type="EMBL" id="EHL30072.1"/>
    </source>
</evidence>
<gene>
    <name evidence="2" type="ORF">LDG_7977</name>
</gene>
<dbReference type="AlphaFoldDB" id="G9ERQ9"/>
<feature type="region of interest" description="Disordered" evidence="1">
    <location>
        <begin position="221"/>
        <end position="266"/>
    </location>
</feature>
<accession>G9ERQ9</accession>
<dbReference type="HOGENOM" id="CLU_929980_0_0_6"/>
<evidence type="ECO:0000256" key="1">
    <source>
        <dbReference type="SAM" id="MobiDB-lite"/>
    </source>
</evidence>